<feature type="compositionally biased region" description="Basic and acidic residues" evidence="1">
    <location>
        <begin position="1"/>
        <end position="22"/>
    </location>
</feature>
<reference evidence="2 3" key="1">
    <citation type="submission" date="2020-11" db="EMBL/GenBank/DDBJ databases">
        <authorList>
            <person name="Sun Q."/>
        </authorList>
    </citation>
    <scope>NUCLEOTIDE SEQUENCE [LARGE SCALE GENOMIC DNA]</scope>
    <source>
        <strain evidence="2 3">P8398</strain>
    </source>
</reference>
<dbReference type="RefSeq" id="WP_206088001.1">
    <property type="nucleotide sequence ID" value="NZ_CP065053.1"/>
</dbReference>
<proteinExistence type="predicted"/>
<dbReference type="EMBL" id="CP065053">
    <property type="protein sequence ID" value="QPI48378.1"/>
    <property type="molecule type" value="Genomic_DNA"/>
</dbReference>
<protein>
    <submittedName>
        <fullName evidence="2">Uncharacterized protein</fullName>
    </submittedName>
</protein>
<evidence type="ECO:0000313" key="3">
    <source>
        <dbReference type="Proteomes" id="UP000662888"/>
    </source>
</evidence>
<organism evidence="2 3">
    <name type="scientific">Massilia antarctica</name>
    <dbReference type="NCBI Taxonomy" id="2765360"/>
    <lineage>
        <taxon>Bacteria</taxon>
        <taxon>Pseudomonadati</taxon>
        <taxon>Pseudomonadota</taxon>
        <taxon>Betaproteobacteria</taxon>
        <taxon>Burkholderiales</taxon>
        <taxon>Oxalobacteraceae</taxon>
        <taxon>Telluria group</taxon>
        <taxon>Massilia</taxon>
    </lineage>
</organism>
<feature type="compositionally biased region" description="Low complexity" evidence="1">
    <location>
        <begin position="23"/>
        <end position="37"/>
    </location>
</feature>
<evidence type="ECO:0000313" key="2">
    <source>
        <dbReference type="EMBL" id="QPI48378.1"/>
    </source>
</evidence>
<sequence length="53" mass="6050">MKSNSKDERKERADALRKEVSEINKPSSKSPSPNSKESPADFIRRRMGEMGKK</sequence>
<gene>
    <name evidence="2" type="ORF">IV454_22965</name>
</gene>
<name>A0AA49A6G6_9BURK</name>
<evidence type="ECO:0000256" key="1">
    <source>
        <dbReference type="SAM" id="MobiDB-lite"/>
    </source>
</evidence>
<keyword evidence="3" id="KW-1185">Reference proteome</keyword>
<feature type="region of interest" description="Disordered" evidence="1">
    <location>
        <begin position="1"/>
        <end position="53"/>
    </location>
</feature>
<dbReference type="Proteomes" id="UP000662888">
    <property type="component" value="Chromosome"/>
</dbReference>
<feature type="compositionally biased region" description="Basic and acidic residues" evidence="1">
    <location>
        <begin position="38"/>
        <end position="53"/>
    </location>
</feature>
<accession>A0AA49A6G6</accession>